<dbReference type="InterPro" id="IPR001849">
    <property type="entry name" value="PH_domain"/>
</dbReference>
<evidence type="ECO:0000256" key="1">
    <source>
        <dbReference type="ARBA" id="ARBA00022553"/>
    </source>
</evidence>
<dbReference type="PANTHER" id="PTHR16186">
    <property type="entry name" value="SIGNAL-TRANSDUCING ADAPTOR PROTEIN-RELATED"/>
    <property type="match status" value="1"/>
</dbReference>
<evidence type="ECO:0000256" key="3">
    <source>
        <dbReference type="PROSITE-ProRule" id="PRU00191"/>
    </source>
</evidence>
<dbReference type="GeneTree" id="ENSGT00530000063841"/>
<feature type="region of interest" description="Disordered" evidence="4">
    <location>
        <begin position="327"/>
        <end position="349"/>
    </location>
</feature>
<dbReference type="InterPro" id="IPR039111">
    <property type="entry name" value="STAP1/STAP2"/>
</dbReference>
<dbReference type="InterPro" id="IPR000980">
    <property type="entry name" value="SH2"/>
</dbReference>
<keyword evidence="1" id="KW-0597">Phosphoprotein</keyword>
<dbReference type="Proteomes" id="UP000694402">
    <property type="component" value="Unassembled WGS sequence"/>
</dbReference>
<dbReference type="InterPro" id="IPR036860">
    <property type="entry name" value="SH2_dom_sf"/>
</dbReference>
<keyword evidence="7" id="KW-1185">Reference proteome</keyword>
<dbReference type="GO" id="GO:0035591">
    <property type="term" value="F:signaling adaptor activity"/>
    <property type="evidence" value="ECO:0007669"/>
    <property type="project" value="InterPro"/>
</dbReference>
<dbReference type="SUPFAM" id="SSF50729">
    <property type="entry name" value="PH domain-like"/>
    <property type="match status" value="1"/>
</dbReference>
<evidence type="ECO:0000259" key="5">
    <source>
        <dbReference type="PROSITE" id="PS50001"/>
    </source>
</evidence>
<reference evidence="7" key="1">
    <citation type="journal article" date="2018" name="PLoS ONE">
        <title>Chinook salmon (Oncorhynchus tshawytscha) genome and transcriptome.</title>
        <authorList>
            <person name="Christensen K.A."/>
            <person name="Leong J.S."/>
            <person name="Sakhrani D."/>
            <person name="Biagi C.A."/>
            <person name="Minkley D.R."/>
            <person name="Withler R.E."/>
            <person name="Rondeau E.B."/>
            <person name="Koop B.F."/>
            <person name="Devlin R.H."/>
        </authorList>
    </citation>
    <scope>NUCLEOTIDE SEQUENCE [LARGE SCALE GENOMIC DNA]</scope>
</reference>
<dbReference type="InterPro" id="IPR011993">
    <property type="entry name" value="PH-like_dom_sf"/>
</dbReference>
<name>A0AAZ3P8I6_ONCTS</name>
<evidence type="ECO:0000313" key="6">
    <source>
        <dbReference type="Ensembl" id="ENSOTSP00005112810.1"/>
    </source>
</evidence>
<keyword evidence="2 3" id="KW-0727">SH2 domain</keyword>
<dbReference type="SUPFAM" id="SSF55550">
    <property type="entry name" value="SH2 domain"/>
    <property type="match status" value="1"/>
</dbReference>
<protein>
    <recommendedName>
        <fullName evidence="5">SH2 domain-containing protein</fullName>
    </recommendedName>
</protein>
<dbReference type="PANTHER" id="PTHR16186:SF11">
    <property type="entry name" value="SIGNAL-TRANSDUCING ADAPTOR PROTEIN 2"/>
    <property type="match status" value="1"/>
</dbReference>
<reference evidence="6" key="3">
    <citation type="submission" date="2025-09" db="UniProtKB">
        <authorList>
            <consortium name="Ensembl"/>
        </authorList>
    </citation>
    <scope>IDENTIFICATION</scope>
</reference>
<organism evidence="6 7">
    <name type="scientific">Oncorhynchus tshawytscha</name>
    <name type="common">Chinook salmon</name>
    <name type="synonym">Salmo tshawytscha</name>
    <dbReference type="NCBI Taxonomy" id="74940"/>
    <lineage>
        <taxon>Eukaryota</taxon>
        <taxon>Metazoa</taxon>
        <taxon>Chordata</taxon>
        <taxon>Craniata</taxon>
        <taxon>Vertebrata</taxon>
        <taxon>Euteleostomi</taxon>
        <taxon>Actinopterygii</taxon>
        <taxon>Neopterygii</taxon>
        <taxon>Teleostei</taxon>
        <taxon>Protacanthopterygii</taxon>
        <taxon>Salmoniformes</taxon>
        <taxon>Salmonidae</taxon>
        <taxon>Salmoninae</taxon>
        <taxon>Oncorhynchus</taxon>
    </lineage>
</organism>
<dbReference type="SMART" id="SM00233">
    <property type="entry name" value="PH"/>
    <property type="match status" value="1"/>
</dbReference>
<feature type="domain" description="SH2" evidence="5">
    <location>
        <begin position="160"/>
        <end position="264"/>
    </location>
</feature>
<evidence type="ECO:0000256" key="4">
    <source>
        <dbReference type="SAM" id="MobiDB-lite"/>
    </source>
</evidence>
<dbReference type="Ensembl" id="ENSOTST00005166558.1">
    <property type="protein sequence ID" value="ENSOTSP00005112810.1"/>
    <property type="gene ID" value="ENSOTSG00005042321.2"/>
</dbReference>
<dbReference type="AlphaFoldDB" id="A0AAZ3P8I6"/>
<feature type="region of interest" description="Disordered" evidence="4">
    <location>
        <begin position="377"/>
        <end position="400"/>
    </location>
</feature>
<reference evidence="6" key="2">
    <citation type="submission" date="2025-08" db="UniProtKB">
        <authorList>
            <consortium name="Ensembl"/>
        </authorList>
    </citation>
    <scope>IDENTIFICATION</scope>
</reference>
<dbReference type="Gene3D" id="3.30.505.10">
    <property type="entry name" value="SH2 domain"/>
    <property type="match status" value="1"/>
</dbReference>
<feature type="compositionally biased region" description="Polar residues" evidence="4">
    <location>
        <begin position="390"/>
        <end position="400"/>
    </location>
</feature>
<evidence type="ECO:0000313" key="7">
    <source>
        <dbReference type="Proteomes" id="UP000694402"/>
    </source>
</evidence>
<dbReference type="PROSITE" id="PS50001">
    <property type="entry name" value="SH2"/>
    <property type="match status" value="1"/>
</dbReference>
<evidence type="ECO:0000256" key="2">
    <source>
        <dbReference type="ARBA" id="ARBA00022999"/>
    </source>
</evidence>
<proteinExistence type="predicted"/>
<dbReference type="Gene3D" id="2.30.29.30">
    <property type="entry name" value="Pleckstrin-homology domain (PH domain)/Phosphotyrosine-binding domain (PTB)"/>
    <property type="match status" value="1"/>
</dbReference>
<feature type="compositionally biased region" description="Polar residues" evidence="4">
    <location>
        <begin position="333"/>
        <end position="344"/>
    </location>
</feature>
<sequence length="439" mass="49138">MAATKRAGRQREQLPHCYYEGFLEKRSFEDKASRRLWTCLCGNILFFYNNTNDNYYVEKLELRGPISLTDDCNRDRNLEAARLILRMEDGEVKITAPSLEARELWKGFIYSVVELSVPSSLNLLPGQIHMMRETVETERERLKTLSPTPAAASSSNLYLSLVGDMPACFQPVSRTEAEMTLERHSDCGNLLIRPSRDGASLAVTTRQDLNGSVFRHYRVTRKHDGGYAIDVDTPIFCATLHDVINCLVDKTNGTLTPFIMEGPYDESITFVQANEENGESLQCVPSTPMPPVPVPALPPKPGPRGRVPTPEPESDTRVCLDLNDTQKEKKDTTLQPAHLSQTPPTRFRLPMIPRQTPHLTHQTSLPSEVLLSSGPERKALMPPLVPSVRTPRTSTDTPDITVTSVSPHAVAQSRSTILILFPFFTILSFRRVPSVLNMI</sequence>
<dbReference type="Pfam" id="PF00017">
    <property type="entry name" value="SH2"/>
    <property type="match status" value="1"/>
</dbReference>
<gene>
    <name evidence="6" type="primary">LOC112250908</name>
</gene>
<feature type="region of interest" description="Disordered" evidence="4">
    <location>
        <begin position="298"/>
        <end position="317"/>
    </location>
</feature>
<accession>A0AAZ3P8I6</accession>